<evidence type="ECO:0000256" key="2">
    <source>
        <dbReference type="ARBA" id="ARBA00022598"/>
    </source>
</evidence>
<evidence type="ECO:0000256" key="7">
    <source>
        <dbReference type="ARBA" id="ARBA00029936"/>
    </source>
</evidence>
<evidence type="ECO:0000259" key="9">
    <source>
        <dbReference type="Pfam" id="PF00133"/>
    </source>
</evidence>
<evidence type="ECO:0000313" key="10">
    <source>
        <dbReference type="EMBL" id="PJF35748.1"/>
    </source>
</evidence>
<dbReference type="GO" id="GO:0005829">
    <property type="term" value="C:cytosol"/>
    <property type="evidence" value="ECO:0007669"/>
    <property type="project" value="TreeGrafter"/>
</dbReference>
<dbReference type="Gene3D" id="3.90.740.10">
    <property type="entry name" value="Valyl/Leucyl/Isoleucyl-tRNA synthetase, editing domain"/>
    <property type="match status" value="1"/>
</dbReference>
<proteinExistence type="predicted"/>
<organism evidence="10 11">
    <name type="scientific">Candidatus Thermofonsia Clade 1 bacterium</name>
    <dbReference type="NCBI Taxonomy" id="2364210"/>
    <lineage>
        <taxon>Bacteria</taxon>
        <taxon>Bacillati</taxon>
        <taxon>Chloroflexota</taxon>
        <taxon>Candidatus Thermofontia</taxon>
        <taxon>Candidatus Thermofonsia Clade 1</taxon>
    </lineage>
</organism>
<dbReference type="GO" id="GO:0002161">
    <property type="term" value="F:aminoacyl-tRNA deacylase activity"/>
    <property type="evidence" value="ECO:0007669"/>
    <property type="project" value="InterPro"/>
</dbReference>
<dbReference type="PRINTS" id="PR00986">
    <property type="entry name" value="TRNASYNTHVAL"/>
</dbReference>
<dbReference type="InterPro" id="IPR002300">
    <property type="entry name" value="aa-tRNA-synth_Ia"/>
</dbReference>
<dbReference type="PANTHER" id="PTHR11946">
    <property type="entry name" value="VALYL-TRNA SYNTHETASES"/>
    <property type="match status" value="1"/>
</dbReference>
<dbReference type="InterPro" id="IPR002303">
    <property type="entry name" value="Valyl-tRNA_ligase"/>
</dbReference>
<dbReference type="Gene3D" id="3.40.50.620">
    <property type="entry name" value="HUPs"/>
    <property type="match status" value="1"/>
</dbReference>
<dbReference type="EMBL" id="PGTM01000115">
    <property type="protein sequence ID" value="PJF35748.1"/>
    <property type="molecule type" value="Genomic_DNA"/>
</dbReference>
<keyword evidence="2 10" id="KW-0436">Ligase</keyword>
<dbReference type="GO" id="GO:0006438">
    <property type="term" value="P:valyl-tRNA aminoacylation"/>
    <property type="evidence" value="ECO:0007669"/>
    <property type="project" value="InterPro"/>
</dbReference>
<keyword evidence="4" id="KW-0067">ATP-binding</keyword>
<dbReference type="InterPro" id="IPR001412">
    <property type="entry name" value="aa-tRNA-synth_I_CS"/>
</dbReference>
<dbReference type="EC" id="6.1.1.9" evidence="1"/>
<protein>
    <recommendedName>
        <fullName evidence="1">valine--tRNA ligase</fullName>
        <ecNumber evidence="1">6.1.1.9</ecNumber>
    </recommendedName>
    <alternativeName>
        <fullName evidence="7">Valyl-tRNA synthetase</fullName>
    </alternativeName>
</protein>
<feature type="non-terminal residue" evidence="10">
    <location>
        <position position="263"/>
    </location>
</feature>
<dbReference type="FunFam" id="3.40.50.620:FF:000020">
    <property type="entry name" value="Valine--tRNA ligase, mitochondrial"/>
    <property type="match status" value="1"/>
</dbReference>
<comment type="catalytic activity">
    <reaction evidence="8">
        <text>tRNA(Val) + L-valine + ATP = L-valyl-tRNA(Val) + AMP + diphosphate</text>
        <dbReference type="Rhea" id="RHEA:10704"/>
        <dbReference type="Rhea" id="RHEA-COMP:9672"/>
        <dbReference type="Rhea" id="RHEA-COMP:9708"/>
        <dbReference type="ChEBI" id="CHEBI:30616"/>
        <dbReference type="ChEBI" id="CHEBI:33019"/>
        <dbReference type="ChEBI" id="CHEBI:57762"/>
        <dbReference type="ChEBI" id="CHEBI:78442"/>
        <dbReference type="ChEBI" id="CHEBI:78537"/>
        <dbReference type="ChEBI" id="CHEBI:456215"/>
        <dbReference type="EC" id="6.1.1.9"/>
    </reaction>
</comment>
<feature type="domain" description="Aminoacyl-tRNA synthetase class Ia" evidence="9">
    <location>
        <begin position="21"/>
        <end position="200"/>
    </location>
</feature>
<keyword evidence="6" id="KW-0030">Aminoacyl-tRNA synthetase</keyword>
<dbReference type="AlphaFoldDB" id="A0A2M8PDY6"/>
<dbReference type="PROSITE" id="PS00178">
    <property type="entry name" value="AA_TRNA_LIGASE_I"/>
    <property type="match status" value="1"/>
</dbReference>
<evidence type="ECO:0000256" key="8">
    <source>
        <dbReference type="ARBA" id="ARBA00047552"/>
    </source>
</evidence>
<dbReference type="GO" id="GO:0004832">
    <property type="term" value="F:valine-tRNA ligase activity"/>
    <property type="evidence" value="ECO:0007669"/>
    <property type="project" value="UniProtKB-EC"/>
</dbReference>
<evidence type="ECO:0000313" key="11">
    <source>
        <dbReference type="Proteomes" id="UP000229681"/>
    </source>
</evidence>
<evidence type="ECO:0000256" key="6">
    <source>
        <dbReference type="ARBA" id="ARBA00023146"/>
    </source>
</evidence>
<name>A0A2M8PDY6_9CHLR</name>
<dbReference type="SUPFAM" id="SSF50677">
    <property type="entry name" value="ValRS/IleRS/LeuRS editing domain"/>
    <property type="match status" value="1"/>
</dbReference>
<evidence type="ECO:0000256" key="5">
    <source>
        <dbReference type="ARBA" id="ARBA00022917"/>
    </source>
</evidence>
<comment type="caution">
    <text evidence="10">The sequence shown here is derived from an EMBL/GenBank/DDBJ whole genome shotgun (WGS) entry which is preliminary data.</text>
</comment>
<reference evidence="10 11" key="1">
    <citation type="submission" date="2017-11" db="EMBL/GenBank/DDBJ databases">
        <title>Evolution of Phototrophy in the Chloroflexi Phylum Driven by Horizontal Gene Transfer.</title>
        <authorList>
            <person name="Ward L.M."/>
            <person name="Hemp J."/>
            <person name="Shih P.M."/>
            <person name="Mcglynn S.E."/>
            <person name="Fischer W."/>
        </authorList>
    </citation>
    <scope>NUCLEOTIDE SEQUENCE [LARGE SCALE GENOMIC DNA]</scope>
    <source>
        <strain evidence="10">JP3_13</strain>
    </source>
</reference>
<dbReference type="PANTHER" id="PTHR11946:SF93">
    <property type="entry name" value="VALINE--TRNA LIGASE, CHLOROPLASTIC_MITOCHONDRIAL 2"/>
    <property type="match status" value="1"/>
</dbReference>
<dbReference type="Proteomes" id="UP000229681">
    <property type="component" value="Unassembled WGS sequence"/>
</dbReference>
<dbReference type="InterPro" id="IPR014729">
    <property type="entry name" value="Rossmann-like_a/b/a_fold"/>
</dbReference>
<evidence type="ECO:0000256" key="3">
    <source>
        <dbReference type="ARBA" id="ARBA00022741"/>
    </source>
</evidence>
<evidence type="ECO:0000256" key="1">
    <source>
        <dbReference type="ARBA" id="ARBA00013169"/>
    </source>
</evidence>
<dbReference type="InterPro" id="IPR009008">
    <property type="entry name" value="Val/Leu/Ile-tRNA-synth_edit"/>
</dbReference>
<keyword evidence="5" id="KW-0648">Protein biosynthesis</keyword>
<dbReference type="SUPFAM" id="SSF52374">
    <property type="entry name" value="Nucleotidylyl transferase"/>
    <property type="match status" value="1"/>
</dbReference>
<keyword evidence="3" id="KW-0547">Nucleotide-binding</keyword>
<accession>A0A2M8PDY6</accession>
<dbReference type="GO" id="GO:0005524">
    <property type="term" value="F:ATP binding"/>
    <property type="evidence" value="ECO:0007669"/>
    <property type="project" value="UniProtKB-KW"/>
</dbReference>
<dbReference type="Pfam" id="PF00133">
    <property type="entry name" value="tRNA-synt_1"/>
    <property type="match status" value="1"/>
</dbReference>
<evidence type="ECO:0000256" key="4">
    <source>
        <dbReference type="ARBA" id="ARBA00022840"/>
    </source>
</evidence>
<sequence length="263" mass="30295">MPKNVQEMPRNFNYLEAEPRLYRYWEENGWFKPECAPPNAEPFVIAIPPPNVTGELHLGHAMFVSVEDLMIRYERMRGKAALWIPGTDHAGIATQLMVERMLQEEGTSREAIGREAFLERAWQWKEKYGGTIVQQLRLLGASCDWDRERFTLDESLSRAVREAFVRLWEQGLIYRGKRLINWSPGLQTAVSDLEVEYSEEPATLYHFKYPVEGGTFIPVATTRPETILGDTAVAVHPEDERYQHLIGKRAFVPILNRPIPIIA</sequence>
<gene>
    <name evidence="10" type="ORF">CUN49_09030</name>
</gene>